<dbReference type="Proteomes" id="UP001490365">
    <property type="component" value="Unassembled WGS sequence"/>
</dbReference>
<gene>
    <name evidence="2" type="ORF">ABT211_18970</name>
</gene>
<accession>A0ABV1TH42</accession>
<evidence type="ECO:0000256" key="1">
    <source>
        <dbReference type="SAM" id="MobiDB-lite"/>
    </source>
</evidence>
<feature type="region of interest" description="Disordered" evidence="1">
    <location>
        <begin position="1"/>
        <end position="37"/>
    </location>
</feature>
<name>A0ABV1TH42_9ACTN</name>
<dbReference type="EMBL" id="JBEOZM010000007">
    <property type="protein sequence ID" value="MER6269356.1"/>
    <property type="molecule type" value="Genomic_DNA"/>
</dbReference>
<sequence>MTSVANCTNNQNHPESFLQHGQTRRRKDKEESGAFGVISSTRRRALSDWAPSSSTTASRAAQRLHGGKLALCPTQGVETRGELPCDELQKPVLGVRVEAVMYPR</sequence>
<dbReference type="RefSeq" id="WP_351957872.1">
    <property type="nucleotide sequence ID" value="NZ_JBEOZM010000007.1"/>
</dbReference>
<comment type="caution">
    <text evidence="2">The sequence shown here is derived from an EMBL/GenBank/DDBJ whole genome shotgun (WGS) entry which is preliminary data.</text>
</comment>
<evidence type="ECO:0000313" key="2">
    <source>
        <dbReference type="EMBL" id="MER6269356.1"/>
    </source>
</evidence>
<evidence type="ECO:0000313" key="3">
    <source>
        <dbReference type="Proteomes" id="UP001490365"/>
    </source>
</evidence>
<proteinExistence type="predicted"/>
<reference evidence="2 3" key="1">
    <citation type="submission" date="2024-06" db="EMBL/GenBank/DDBJ databases">
        <title>The Natural Products Discovery Center: Release of the First 8490 Sequenced Strains for Exploring Actinobacteria Biosynthetic Diversity.</title>
        <authorList>
            <person name="Kalkreuter E."/>
            <person name="Kautsar S.A."/>
            <person name="Yang D."/>
            <person name="Bader C.D."/>
            <person name="Teijaro C.N."/>
            <person name="Fluegel L."/>
            <person name="Davis C.M."/>
            <person name="Simpson J.R."/>
            <person name="Lauterbach L."/>
            <person name="Steele A.D."/>
            <person name="Gui C."/>
            <person name="Meng S."/>
            <person name="Li G."/>
            <person name="Viehrig K."/>
            <person name="Ye F."/>
            <person name="Su P."/>
            <person name="Kiefer A.F."/>
            <person name="Nichols A."/>
            <person name="Cepeda A.J."/>
            <person name="Yan W."/>
            <person name="Fan B."/>
            <person name="Jiang Y."/>
            <person name="Adhikari A."/>
            <person name="Zheng C.-J."/>
            <person name="Schuster L."/>
            <person name="Cowan T.M."/>
            <person name="Smanski M.J."/>
            <person name="Chevrette M.G."/>
            <person name="De Carvalho L.P.S."/>
            <person name="Shen B."/>
        </authorList>
    </citation>
    <scope>NUCLEOTIDE SEQUENCE [LARGE SCALE GENOMIC DNA]</scope>
    <source>
        <strain evidence="2 3">NPDC001694</strain>
    </source>
</reference>
<feature type="compositionally biased region" description="Polar residues" evidence="1">
    <location>
        <begin position="1"/>
        <end position="14"/>
    </location>
</feature>
<organism evidence="2 3">
    <name type="scientific">Streptomyces sp. 900105755</name>
    <dbReference type="NCBI Taxonomy" id="3154389"/>
    <lineage>
        <taxon>Bacteria</taxon>
        <taxon>Bacillati</taxon>
        <taxon>Actinomycetota</taxon>
        <taxon>Actinomycetes</taxon>
        <taxon>Kitasatosporales</taxon>
        <taxon>Streptomycetaceae</taxon>
        <taxon>Streptomyces</taxon>
    </lineage>
</organism>
<keyword evidence="3" id="KW-1185">Reference proteome</keyword>
<protein>
    <submittedName>
        <fullName evidence="2">Uncharacterized protein</fullName>
    </submittedName>
</protein>